<evidence type="ECO:0000256" key="17">
    <source>
        <dbReference type="ARBA" id="ARBA00023136"/>
    </source>
</evidence>
<dbReference type="GO" id="GO:0005829">
    <property type="term" value="C:cytosol"/>
    <property type="evidence" value="ECO:0007669"/>
    <property type="project" value="TreeGrafter"/>
</dbReference>
<gene>
    <name evidence="27" type="primary">LOC109080080</name>
</gene>
<dbReference type="InterPro" id="IPR020454">
    <property type="entry name" value="DAG/PE-bd"/>
</dbReference>
<reference evidence="27" key="1">
    <citation type="submission" date="2025-08" db="UniProtKB">
        <authorList>
            <consortium name="Ensembl"/>
        </authorList>
    </citation>
    <scope>IDENTIFICATION</scope>
</reference>
<evidence type="ECO:0000259" key="24">
    <source>
        <dbReference type="PROSITE" id="PS50003"/>
    </source>
</evidence>
<proteinExistence type="inferred from homology"/>
<dbReference type="Pfam" id="PF00069">
    <property type="entry name" value="Pkinase"/>
    <property type="match status" value="1"/>
</dbReference>
<evidence type="ECO:0000256" key="12">
    <source>
        <dbReference type="ARBA" id="ARBA00022771"/>
    </source>
</evidence>
<dbReference type="CDD" id="cd20841">
    <property type="entry name" value="C1_PKD3_rpt1"/>
    <property type="match status" value="1"/>
</dbReference>
<dbReference type="PROSITE" id="PS50081">
    <property type="entry name" value="ZF_DAG_PE_2"/>
    <property type="match status" value="2"/>
</dbReference>
<comment type="similarity">
    <text evidence="4">Belongs to the protein kinase superfamily. CAMK Ser/Thr protein kinase family. PKD subfamily.</text>
</comment>
<accession>A0A8C1LAQ9</accession>
<dbReference type="Gene3D" id="1.10.510.10">
    <property type="entry name" value="Transferase(Phosphotransferase) domain 1"/>
    <property type="match status" value="1"/>
</dbReference>
<dbReference type="InterPro" id="IPR046349">
    <property type="entry name" value="C1-like_sf"/>
</dbReference>
<dbReference type="InterPro" id="IPR008271">
    <property type="entry name" value="Ser/Thr_kinase_AS"/>
</dbReference>
<dbReference type="InterPro" id="IPR001849">
    <property type="entry name" value="PH_domain"/>
</dbReference>
<sequence>MLRFCSPALGQKNITAPPTPSPSPSPPVPLCVRLSNGNHSVPSPTSSLHGVSFLLQIGLTREMVTLEPHDLSLSSVKDLVCSIVDQKFPECGFFGLYDKILLFRHDLNSDNILQRLTSAEDIHEGDLIEVVLSAQATVEDFQIRPHALYVHSYKAPTFCDYCGEMLWGLVRQGLKCEGCGLNYHKRCAFKIPNNCSGVRKRRLSNVSLPGPSLSVPRSLPVFLLLTSLPQQRHQEPGKRIPSWSGRPIWMEKMVLGRVKVPHTFVIHTYTRPTICQFCKRLLKGLFRQGMQCKDCKFNCHKRCASKVPKDCLGVFNGEPASPGPDSDTTMEVDSSDVNSDSSHGLDDSEEPTTPEDKIFMDSPLMDREKDEEPVKTISPSTSTNIPLMRVVQSIKHTKRRSTTVVKEGWMVHYTSRDNLRKRHYWRLDSKSLTLFQNDSGAKYYKEIPLSEILQVEVARDFSSLALGGNPHCFEVITATMVYYVGENTGGPHLHIHKPALAAGGVGLEVAQGWERAIRQALMPVPVTPQPSVGAAAGQSKDHKELSISISVSNSQIQENVDISSIYQIFADEVLGSGQFGVVYGGKHRKTGRDVAIKVIDKMRFPTKQESQLRNEVAILQNLHHPGIVNLECMFETPERVFVVMEKLHGDMLEMILSSEKSKLPERITKFLVTQILVALRHLHFKNIVHCDLKPENVLLASAEPFPQVKLCDFGFARIIGEKSFRRSVVGTPAYLAPEVLRSKGYNRSLDMWSVGVIIYVSLSGTFPFNEDEDINDQIQNAAFMYPPAPWKEISAEATDLINNLLQVKMRKRYSVDKTLSHPWLQDYQTWLDLREFETRRGERYITHESDDARWEKYAYEHSLVYPKHFIMAPNLDDMDEDP</sequence>
<evidence type="ECO:0000256" key="8">
    <source>
        <dbReference type="ARBA" id="ARBA00022679"/>
    </source>
</evidence>
<evidence type="ECO:0000256" key="13">
    <source>
        <dbReference type="ARBA" id="ARBA00022777"/>
    </source>
</evidence>
<evidence type="ECO:0000313" key="27">
    <source>
        <dbReference type="Ensembl" id="ENSCCRP00010058239.1"/>
    </source>
</evidence>
<keyword evidence="14" id="KW-0862">Zinc</keyword>
<feature type="domain" description="Protein kinase" evidence="25">
    <location>
        <begin position="568"/>
        <end position="824"/>
    </location>
</feature>
<dbReference type="Pfam" id="PF00130">
    <property type="entry name" value="C1_1"/>
    <property type="match status" value="2"/>
</dbReference>
<keyword evidence="12" id="KW-0863">Zinc-finger</keyword>
<accession>A0A8C1DFD0</accession>
<dbReference type="GO" id="GO:0008270">
    <property type="term" value="F:zinc ion binding"/>
    <property type="evidence" value="ECO:0007669"/>
    <property type="project" value="UniProtKB-KW"/>
</dbReference>
<evidence type="ECO:0000256" key="21">
    <source>
        <dbReference type="PIRSR" id="PIRSR000552-2"/>
    </source>
</evidence>
<evidence type="ECO:0000256" key="9">
    <source>
        <dbReference type="ARBA" id="ARBA00022723"/>
    </source>
</evidence>
<dbReference type="SMART" id="SM00109">
    <property type="entry name" value="C1"/>
    <property type="match status" value="2"/>
</dbReference>
<keyword evidence="16 19" id="KW-0460">Magnesium</keyword>
<keyword evidence="8 19" id="KW-0808">Transferase</keyword>
<dbReference type="GO" id="GO:0016020">
    <property type="term" value="C:membrane"/>
    <property type="evidence" value="ECO:0007669"/>
    <property type="project" value="UniProtKB-SubCell"/>
</dbReference>
<feature type="binding site" evidence="21">
    <location>
        <begin position="574"/>
        <end position="582"/>
    </location>
    <ligand>
        <name>ATP</name>
        <dbReference type="ChEBI" id="CHEBI:30616"/>
    </ligand>
</feature>
<evidence type="ECO:0000256" key="18">
    <source>
        <dbReference type="ARBA" id="ARBA00047272"/>
    </source>
</evidence>
<evidence type="ECO:0000256" key="7">
    <source>
        <dbReference type="ARBA" id="ARBA00022553"/>
    </source>
</evidence>
<dbReference type="EC" id="2.7.11.13" evidence="19"/>
<evidence type="ECO:0000256" key="16">
    <source>
        <dbReference type="ARBA" id="ARBA00022842"/>
    </source>
</evidence>
<dbReference type="PROSITE" id="PS50003">
    <property type="entry name" value="PH_DOMAIN"/>
    <property type="match status" value="1"/>
</dbReference>
<dbReference type="GO" id="GO:0005524">
    <property type="term" value="F:ATP binding"/>
    <property type="evidence" value="ECO:0007669"/>
    <property type="project" value="UniProtKB-UniRule"/>
</dbReference>
<evidence type="ECO:0000259" key="25">
    <source>
        <dbReference type="PROSITE" id="PS50011"/>
    </source>
</evidence>
<dbReference type="InterPro" id="IPR000719">
    <property type="entry name" value="Prot_kinase_dom"/>
</dbReference>
<dbReference type="Pfam" id="PF25525">
    <property type="entry name" value="Ubiquitin_PRKD1_N"/>
    <property type="match status" value="1"/>
</dbReference>
<dbReference type="SUPFAM" id="SSF56112">
    <property type="entry name" value="Protein kinase-like (PK-like)"/>
    <property type="match status" value="1"/>
</dbReference>
<evidence type="ECO:0000256" key="14">
    <source>
        <dbReference type="ARBA" id="ARBA00022833"/>
    </source>
</evidence>
<dbReference type="CDD" id="cd01239">
    <property type="entry name" value="PH_PKD"/>
    <property type="match status" value="1"/>
</dbReference>
<dbReference type="Ensembl" id="ENSCCRT00010063829.1">
    <property type="protein sequence ID" value="ENSCCRP00010058239.1"/>
    <property type="gene ID" value="ENSCCRG00010024015.1"/>
</dbReference>
<dbReference type="InterPro" id="IPR017441">
    <property type="entry name" value="Protein_kinase_ATP_BS"/>
</dbReference>
<dbReference type="InterPro" id="IPR011009">
    <property type="entry name" value="Kinase-like_dom_sf"/>
</dbReference>
<evidence type="ECO:0000256" key="3">
    <source>
        <dbReference type="ARBA" id="ARBA00004496"/>
    </source>
</evidence>
<evidence type="ECO:0000256" key="1">
    <source>
        <dbReference type="ARBA" id="ARBA00001946"/>
    </source>
</evidence>
<dbReference type="GO" id="GO:0004697">
    <property type="term" value="F:diacylglycerol-dependent serine/threonine kinase activity"/>
    <property type="evidence" value="ECO:0007669"/>
    <property type="project" value="UniProtKB-EC"/>
</dbReference>
<dbReference type="InterPro" id="IPR015727">
    <property type="entry name" value="Protein_Kinase_C_mu-related"/>
</dbReference>
<dbReference type="Pfam" id="PF00169">
    <property type="entry name" value="PH"/>
    <property type="match status" value="1"/>
</dbReference>
<evidence type="ECO:0000313" key="28">
    <source>
        <dbReference type="Proteomes" id="UP000694427"/>
    </source>
</evidence>
<keyword evidence="9 19" id="KW-0479">Metal-binding</keyword>
<evidence type="ECO:0000256" key="2">
    <source>
        <dbReference type="ARBA" id="ARBA00004370"/>
    </source>
</evidence>
<dbReference type="Gene3D" id="3.30.60.20">
    <property type="match status" value="2"/>
</dbReference>
<dbReference type="SMART" id="SM00233">
    <property type="entry name" value="PH"/>
    <property type="match status" value="1"/>
</dbReference>
<keyword evidence="28" id="KW-1185">Reference proteome</keyword>
<dbReference type="Proteomes" id="UP000694427">
    <property type="component" value="Unplaced"/>
</dbReference>
<comment type="subcellular location">
    <subcellularLocation>
        <location evidence="3 19">Cytoplasm</location>
    </subcellularLocation>
    <subcellularLocation>
        <location evidence="2">Membrane</location>
    </subcellularLocation>
</comment>
<feature type="domain" description="Phorbol-ester/DAG-type" evidence="26">
    <location>
        <begin position="261"/>
        <end position="311"/>
    </location>
</feature>
<keyword evidence="17" id="KW-0472">Membrane</keyword>
<comment type="cofactor">
    <cofactor evidence="1 19">
        <name>Mg(2+)</name>
        <dbReference type="ChEBI" id="CHEBI:18420"/>
    </cofactor>
</comment>
<comment type="activity regulation">
    <text evidence="19">Activated by DAG and phorbol esters.</text>
</comment>
<evidence type="ECO:0000256" key="15">
    <source>
        <dbReference type="ARBA" id="ARBA00022840"/>
    </source>
</evidence>
<feature type="compositionally biased region" description="Basic and acidic residues" evidence="23">
    <location>
        <begin position="354"/>
        <end position="374"/>
    </location>
</feature>
<evidence type="ECO:0000256" key="10">
    <source>
        <dbReference type="ARBA" id="ARBA00022737"/>
    </source>
</evidence>
<evidence type="ECO:0000256" key="23">
    <source>
        <dbReference type="SAM" id="MobiDB-lite"/>
    </source>
</evidence>
<evidence type="ECO:0000256" key="4">
    <source>
        <dbReference type="ARBA" id="ARBA00008582"/>
    </source>
</evidence>
<dbReference type="PROSITE" id="PS00479">
    <property type="entry name" value="ZF_DAG_PE_1"/>
    <property type="match status" value="2"/>
</dbReference>
<dbReference type="SMART" id="SM00220">
    <property type="entry name" value="S_TKc"/>
    <property type="match status" value="1"/>
</dbReference>
<keyword evidence="7" id="KW-0597">Phosphoprotein</keyword>
<keyword evidence="15 19" id="KW-0067">ATP-binding</keyword>
<feature type="binding site" evidence="21 22">
    <location>
        <position position="597"/>
    </location>
    <ligand>
        <name>ATP</name>
        <dbReference type="ChEBI" id="CHEBI:30616"/>
    </ligand>
</feature>
<reference evidence="27" key="2">
    <citation type="submission" date="2025-09" db="UniProtKB">
        <authorList>
            <consortium name="Ensembl"/>
        </authorList>
    </citation>
    <scope>IDENTIFICATION</scope>
</reference>
<dbReference type="PIRSF" id="PIRSF000552">
    <property type="entry name" value="PKC_mu_nu_D2"/>
    <property type="match status" value="1"/>
</dbReference>
<organism evidence="27 28">
    <name type="scientific">Cyprinus carpio</name>
    <name type="common">Common carp</name>
    <dbReference type="NCBI Taxonomy" id="7962"/>
    <lineage>
        <taxon>Eukaryota</taxon>
        <taxon>Metazoa</taxon>
        <taxon>Chordata</taxon>
        <taxon>Craniata</taxon>
        <taxon>Vertebrata</taxon>
        <taxon>Euteleostomi</taxon>
        <taxon>Actinopterygii</taxon>
        <taxon>Neopterygii</taxon>
        <taxon>Teleostei</taxon>
        <taxon>Ostariophysi</taxon>
        <taxon>Cypriniformes</taxon>
        <taxon>Cyprinidae</taxon>
        <taxon>Cyprininae</taxon>
        <taxon>Cyprinus</taxon>
    </lineage>
</organism>
<dbReference type="PANTHER" id="PTHR22968">
    <property type="entry name" value="PROTEIN KINASE C, MU"/>
    <property type="match status" value="1"/>
</dbReference>
<dbReference type="GO" id="GO:0007200">
    <property type="term" value="P:phospholipase C-activating G protein-coupled receptor signaling pathway"/>
    <property type="evidence" value="ECO:0007669"/>
    <property type="project" value="TreeGrafter"/>
</dbReference>
<evidence type="ECO:0000256" key="19">
    <source>
        <dbReference type="PIRNR" id="PIRNR000552"/>
    </source>
</evidence>
<feature type="domain" description="PH" evidence="24">
    <location>
        <begin position="403"/>
        <end position="522"/>
    </location>
</feature>
<dbReference type="PANTHER" id="PTHR22968:SF26">
    <property type="entry name" value="SERINE_THREONINE-PROTEIN KINASE D3"/>
    <property type="match status" value="1"/>
</dbReference>
<evidence type="ECO:0000256" key="20">
    <source>
        <dbReference type="PIRSR" id="PIRSR000552-1"/>
    </source>
</evidence>
<evidence type="ECO:0000256" key="22">
    <source>
        <dbReference type="PROSITE-ProRule" id="PRU10141"/>
    </source>
</evidence>
<dbReference type="GO" id="GO:0035556">
    <property type="term" value="P:intracellular signal transduction"/>
    <property type="evidence" value="ECO:0007669"/>
    <property type="project" value="TreeGrafter"/>
</dbReference>
<dbReference type="PRINTS" id="PR00008">
    <property type="entry name" value="DAGPEDOMAIN"/>
</dbReference>
<evidence type="ECO:0000256" key="11">
    <source>
        <dbReference type="ARBA" id="ARBA00022741"/>
    </source>
</evidence>
<dbReference type="InterPro" id="IPR002219">
    <property type="entry name" value="PKC_DAG/PE"/>
</dbReference>
<keyword evidence="11 19" id="KW-0547">Nucleotide-binding</keyword>
<keyword evidence="5 19" id="KW-0963">Cytoplasm</keyword>
<evidence type="ECO:0000256" key="5">
    <source>
        <dbReference type="ARBA" id="ARBA00022490"/>
    </source>
</evidence>
<evidence type="ECO:0000256" key="6">
    <source>
        <dbReference type="ARBA" id="ARBA00022527"/>
    </source>
</evidence>
<feature type="active site" description="Proton acceptor" evidence="20">
    <location>
        <position position="691"/>
    </location>
</feature>
<dbReference type="Gene3D" id="2.30.29.30">
    <property type="entry name" value="Pleckstrin-homology domain (PH domain)/Phosphotyrosine-binding domain (PTB)"/>
    <property type="match status" value="1"/>
</dbReference>
<keyword evidence="13 19" id="KW-0418">Kinase</keyword>
<name>A0A8C1LAQ9_CYPCA</name>
<evidence type="ECO:0000259" key="26">
    <source>
        <dbReference type="PROSITE" id="PS50081"/>
    </source>
</evidence>
<feature type="region of interest" description="Disordered" evidence="23">
    <location>
        <begin position="314"/>
        <end position="381"/>
    </location>
</feature>
<feature type="compositionally biased region" description="Pro residues" evidence="23">
    <location>
        <begin position="17"/>
        <end position="27"/>
    </location>
</feature>
<dbReference type="SUPFAM" id="SSF50729">
    <property type="entry name" value="PH domain-like"/>
    <property type="match status" value="1"/>
</dbReference>
<feature type="region of interest" description="Disordered" evidence="23">
    <location>
        <begin position="1"/>
        <end position="27"/>
    </location>
</feature>
<comment type="catalytic activity">
    <reaction evidence="18 19">
        <text>L-threonyl-[protein] + ATP = O-phospho-L-threonyl-[protein] + ADP + H(+)</text>
        <dbReference type="Rhea" id="RHEA:46608"/>
        <dbReference type="Rhea" id="RHEA-COMP:11060"/>
        <dbReference type="Rhea" id="RHEA-COMP:11605"/>
        <dbReference type="ChEBI" id="CHEBI:15378"/>
        <dbReference type="ChEBI" id="CHEBI:30013"/>
        <dbReference type="ChEBI" id="CHEBI:30616"/>
        <dbReference type="ChEBI" id="CHEBI:61977"/>
        <dbReference type="ChEBI" id="CHEBI:456216"/>
        <dbReference type="EC" id="2.7.11.13"/>
    </reaction>
</comment>
<dbReference type="PROSITE" id="PS00107">
    <property type="entry name" value="PROTEIN_KINASE_ATP"/>
    <property type="match status" value="1"/>
</dbReference>
<feature type="domain" description="Phorbol-ester/DAG-type" evidence="26">
    <location>
        <begin position="145"/>
        <end position="195"/>
    </location>
</feature>
<dbReference type="AlphaFoldDB" id="A0A8C1LAQ9"/>
<dbReference type="CDD" id="cd14082">
    <property type="entry name" value="STKc_PKD"/>
    <property type="match status" value="1"/>
</dbReference>
<keyword evidence="6 19" id="KW-0723">Serine/threonine-protein kinase</keyword>
<dbReference type="PROSITE" id="PS50011">
    <property type="entry name" value="PROTEIN_KINASE_DOM"/>
    <property type="match status" value="1"/>
</dbReference>
<dbReference type="InterPro" id="IPR011993">
    <property type="entry name" value="PH-like_dom_sf"/>
</dbReference>
<dbReference type="InterPro" id="IPR057764">
    <property type="entry name" value="Ubiquitin_PRKD1-3_N"/>
</dbReference>
<dbReference type="SUPFAM" id="SSF57889">
    <property type="entry name" value="Cysteine-rich domain"/>
    <property type="match status" value="2"/>
</dbReference>
<keyword evidence="10" id="KW-0677">Repeat</keyword>
<dbReference type="Gene3D" id="3.30.200.20">
    <property type="entry name" value="Phosphorylase Kinase, domain 1"/>
    <property type="match status" value="1"/>
</dbReference>
<protein>
    <recommendedName>
        <fullName evidence="19">Serine/threonine-protein kinase</fullName>
        <ecNumber evidence="19">2.7.11.13</ecNumber>
    </recommendedName>
</protein>
<dbReference type="PROSITE" id="PS00108">
    <property type="entry name" value="PROTEIN_KINASE_ST"/>
    <property type="match status" value="1"/>
</dbReference>